<dbReference type="RefSeq" id="WP_275247667.1">
    <property type="nucleotide sequence ID" value="NZ_BAABDX010000001.1"/>
</dbReference>
<dbReference type="InterPro" id="IPR050428">
    <property type="entry name" value="TCS_sensor_his_kinase"/>
</dbReference>
<dbReference type="InterPro" id="IPR005467">
    <property type="entry name" value="His_kinase_dom"/>
</dbReference>
<dbReference type="Proteomes" id="UP001213907">
    <property type="component" value="Chromosome"/>
</dbReference>
<evidence type="ECO:0000256" key="7">
    <source>
        <dbReference type="ARBA" id="ARBA00022777"/>
    </source>
</evidence>
<dbReference type="Pfam" id="PF08521">
    <property type="entry name" value="2CSK_N"/>
    <property type="match status" value="1"/>
</dbReference>
<dbReference type="PRINTS" id="PR00344">
    <property type="entry name" value="BCTRLSENSOR"/>
</dbReference>
<reference evidence="14 15" key="1">
    <citation type="submission" date="2022-11" db="EMBL/GenBank/DDBJ databases">
        <authorList>
            <person name="Siebert D."/>
            <person name="Busche T."/>
            <person name="Saydam E."/>
            <person name="Kalinowski J."/>
            <person name="Ruckert C."/>
            <person name="Blombach B."/>
        </authorList>
    </citation>
    <scope>NUCLEOTIDE SEQUENCE [LARGE SCALE GENOMIC DNA]</scope>
    <source>
        <strain evidence="14 15">DSM 1083</strain>
    </source>
</reference>
<dbReference type="SUPFAM" id="SSF55874">
    <property type="entry name" value="ATPase domain of HSP90 chaperone/DNA topoisomerase II/histidine kinase"/>
    <property type="match status" value="1"/>
</dbReference>
<dbReference type="InterPro" id="IPR003660">
    <property type="entry name" value="HAMP_dom"/>
</dbReference>
<evidence type="ECO:0000259" key="13">
    <source>
        <dbReference type="PROSITE" id="PS50885"/>
    </source>
</evidence>
<organism evidence="14 15">
    <name type="scientific">Afipia carboxydohydrogena</name>
    <name type="common">Pseudomonas carboxydohydrogena</name>
    <dbReference type="NCBI Taxonomy" id="290"/>
    <lineage>
        <taxon>Bacteria</taxon>
        <taxon>Pseudomonadati</taxon>
        <taxon>Pseudomonadota</taxon>
        <taxon>Alphaproteobacteria</taxon>
        <taxon>Hyphomicrobiales</taxon>
        <taxon>Nitrobacteraceae</taxon>
        <taxon>Afipia</taxon>
    </lineage>
</organism>
<evidence type="ECO:0000256" key="9">
    <source>
        <dbReference type="ARBA" id="ARBA00023012"/>
    </source>
</evidence>
<dbReference type="InterPro" id="IPR013727">
    <property type="entry name" value="2CSK_N"/>
</dbReference>
<evidence type="ECO:0000256" key="3">
    <source>
        <dbReference type="ARBA" id="ARBA00012438"/>
    </source>
</evidence>
<dbReference type="SUPFAM" id="SSF47384">
    <property type="entry name" value="Homodimeric domain of signal transducing histidine kinase"/>
    <property type="match status" value="1"/>
</dbReference>
<gene>
    <name evidence="14" type="ORF">AFIC_000558</name>
</gene>
<feature type="domain" description="Histidine kinase" evidence="12">
    <location>
        <begin position="249"/>
        <end position="451"/>
    </location>
</feature>
<evidence type="ECO:0000256" key="11">
    <source>
        <dbReference type="SAM" id="Phobius"/>
    </source>
</evidence>
<dbReference type="SMART" id="SM00387">
    <property type="entry name" value="HATPase_c"/>
    <property type="match status" value="1"/>
</dbReference>
<dbReference type="EC" id="2.7.13.3" evidence="3"/>
<evidence type="ECO:0000256" key="10">
    <source>
        <dbReference type="ARBA" id="ARBA00023136"/>
    </source>
</evidence>
<dbReference type="InterPro" id="IPR003661">
    <property type="entry name" value="HisK_dim/P_dom"/>
</dbReference>
<dbReference type="InterPro" id="IPR036890">
    <property type="entry name" value="HATPase_C_sf"/>
</dbReference>
<keyword evidence="7 14" id="KW-0418">Kinase</keyword>
<evidence type="ECO:0000256" key="4">
    <source>
        <dbReference type="ARBA" id="ARBA00022553"/>
    </source>
</evidence>
<dbReference type="Gene3D" id="1.10.287.130">
    <property type="match status" value="1"/>
</dbReference>
<evidence type="ECO:0000259" key="12">
    <source>
        <dbReference type="PROSITE" id="PS50109"/>
    </source>
</evidence>
<sequence length="457" mass="50690">MPQFKSIISRIVILHVAAVAVTSILISVALSWLLNYATDSIHNQAMKKQAAALAQRLQTMPDGKLSLNLTPDLQGLYSQPYGRYSYAVIDGENRVLFSSLKDHAALFPTHTKSRNVEFFQRSHGSATVSGVSIKRSIGGHNFWIQTGEDLDNRDVLTDDIVAEFFRKVGWIVLPILLVLLFTDIAIFRRALKPLRQASETAKRIGPLRTDLRLPTTEIPREVQPLVLAVNQALDRLEEGFRVQRDFTADAAHELRTPLSILRTRIETLEDRQIGNVLLSDIDSMARIISQLLDIAELDSFVIDPHEKVDLQMACAEVVEFLAPMALAQGKEVALMGTPNPVLIHGNAEMLNRALRNLAENAIRHTPSGSAVEFIVEENGTVSVLDHGPGISDAERDFIFQRFWRRDRNITGSTGLGLPIVQRIVELHAAALTLSSREPTGACFSIKFASQIVQKTSV</sequence>
<comment type="subcellular location">
    <subcellularLocation>
        <location evidence="2">Membrane</location>
        <topology evidence="2">Multi-pass membrane protein</topology>
    </subcellularLocation>
</comment>
<protein>
    <recommendedName>
        <fullName evidence="3">histidine kinase</fullName>
        <ecNumber evidence="3">2.7.13.3</ecNumber>
    </recommendedName>
</protein>
<evidence type="ECO:0000256" key="6">
    <source>
        <dbReference type="ARBA" id="ARBA00022692"/>
    </source>
</evidence>
<keyword evidence="10 11" id="KW-0472">Membrane</keyword>
<keyword evidence="8 11" id="KW-1133">Transmembrane helix</keyword>
<dbReference type="SMART" id="SM00304">
    <property type="entry name" value="HAMP"/>
    <property type="match status" value="1"/>
</dbReference>
<feature type="transmembrane region" description="Helical" evidence="11">
    <location>
        <begin position="12"/>
        <end position="34"/>
    </location>
</feature>
<keyword evidence="9" id="KW-0902">Two-component regulatory system</keyword>
<dbReference type="GO" id="GO:0016301">
    <property type="term" value="F:kinase activity"/>
    <property type="evidence" value="ECO:0007669"/>
    <property type="project" value="UniProtKB-KW"/>
</dbReference>
<evidence type="ECO:0000313" key="14">
    <source>
        <dbReference type="EMBL" id="WEF52095.1"/>
    </source>
</evidence>
<name>A0ABY8BTV4_AFICR</name>
<evidence type="ECO:0000256" key="2">
    <source>
        <dbReference type="ARBA" id="ARBA00004141"/>
    </source>
</evidence>
<keyword evidence="5" id="KW-0808">Transferase</keyword>
<dbReference type="InterPro" id="IPR003594">
    <property type="entry name" value="HATPase_dom"/>
</dbReference>
<dbReference type="Gene3D" id="3.30.565.10">
    <property type="entry name" value="Histidine kinase-like ATPase, C-terminal domain"/>
    <property type="match status" value="1"/>
</dbReference>
<dbReference type="Pfam" id="PF02518">
    <property type="entry name" value="HATPase_c"/>
    <property type="match status" value="1"/>
</dbReference>
<evidence type="ECO:0000256" key="8">
    <source>
        <dbReference type="ARBA" id="ARBA00022989"/>
    </source>
</evidence>
<evidence type="ECO:0000313" key="15">
    <source>
        <dbReference type="Proteomes" id="UP001213907"/>
    </source>
</evidence>
<dbReference type="EMBL" id="CP113162">
    <property type="protein sequence ID" value="WEF52095.1"/>
    <property type="molecule type" value="Genomic_DNA"/>
</dbReference>
<dbReference type="InterPro" id="IPR004358">
    <property type="entry name" value="Sig_transdc_His_kin-like_C"/>
</dbReference>
<feature type="transmembrane region" description="Helical" evidence="11">
    <location>
        <begin position="168"/>
        <end position="187"/>
    </location>
</feature>
<dbReference type="SMART" id="SM00388">
    <property type="entry name" value="HisKA"/>
    <property type="match status" value="1"/>
</dbReference>
<keyword evidence="4" id="KW-0597">Phosphoprotein</keyword>
<dbReference type="PROSITE" id="PS50885">
    <property type="entry name" value="HAMP"/>
    <property type="match status" value="1"/>
</dbReference>
<proteinExistence type="predicted"/>
<dbReference type="InterPro" id="IPR036097">
    <property type="entry name" value="HisK_dim/P_sf"/>
</dbReference>
<dbReference type="Pfam" id="PF00512">
    <property type="entry name" value="HisKA"/>
    <property type="match status" value="1"/>
</dbReference>
<dbReference type="PANTHER" id="PTHR45436">
    <property type="entry name" value="SENSOR HISTIDINE KINASE YKOH"/>
    <property type="match status" value="1"/>
</dbReference>
<comment type="catalytic activity">
    <reaction evidence="1">
        <text>ATP + protein L-histidine = ADP + protein N-phospho-L-histidine.</text>
        <dbReference type="EC" id="2.7.13.3"/>
    </reaction>
</comment>
<evidence type="ECO:0000256" key="5">
    <source>
        <dbReference type="ARBA" id="ARBA00022679"/>
    </source>
</evidence>
<dbReference type="CDD" id="cd00082">
    <property type="entry name" value="HisKA"/>
    <property type="match status" value="1"/>
</dbReference>
<dbReference type="PANTHER" id="PTHR45436:SF15">
    <property type="entry name" value="SENSOR HISTIDINE KINASE CUSS"/>
    <property type="match status" value="1"/>
</dbReference>
<accession>A0ABY8BTV4</accession>
<evidence type="ECO:0000256" key="1">
    <source>
        <dbReference type="ARBA" id="ARBA00000085"/>
    </source>
</evidence>
<keyword evidence="6 11" id="KW-0812">Transmembrane</keyword>
<dbReference type="PROSITE" id="PS50109">
    <property type="entry name" value="HIS_KIN"/>
    <property type="match status" value="1"/>
</dbReference>
<keyword evidence="15" id="KW-1185">Reference proteome</keyword>
<feature type="domain" description="HAMP" evidence="13">
    <location>
        <begin position="188"/>
        <end position="241"/>
    </location>
</feature>